<evidence type="ECO:0000259" key="1">
    <source>
        <dbReference type="PROSITE" id="PS51471"/>
    </source>
</evidence>
<dbReference type="InterPro" id="IPR005123">
    <property type="entry name" value="Oxoglu/Fe-dep_dioxygenase_dom"/>
</dbReference>
<comment type="caution">
    <text evidence="2">The sequence shown here is derived from an EMBL/GenBank/DDBJ whole genome shotgun (WGS) entry which is preliminary data.</text>
</comment>
<dbReference type="Pfam" id="PF14226">
    <property type="entry name" value="DIOX_N"/>
    <property type="match status" value="1"/>
</dbReference>
<dbReference type="InterPro" id="IPR026992">
    <property type="entry name" value="DIOX_N"/>
</dbReference>
<dbReference type="InterPro" id="IPR055161">
    <property type="entry name" value="NapH1-like_2nd"/>
</dbReference>
<proteinExistence type="predicted"/>
<dbReference type="OrthoDB" id="288590at2759"/>
<evidence type="ECO:0000313" key="2">
    <source>
        <dbReference type="EMBL" id="CAH0371634.1"/>
    </source>
</evidence>
<dbReference type="InterPro" id="IPR027443">
    <property type="entry name" value="IPNS-like_sf"/>
</dbReference>
<accession>A0A8J2WXN6</accession>
<organism evidence="2 3">
    <name type="scientific">Pelagomonas calceolata</name>
    <dbReference type="NCBI Taxonomy" id="35677"/>
    <lineage>
        <taxon>Eukaryota</taxon>
        <taxon>Sar</taxon>
        <taxon>Stramenopiles</taxon>
        <taxon>Ochrophyta</taxon>
        <taxon>Pelagophyceae</taxon>
        <taxon>Pelagomonadales</taxon>
        <taxon>Pelagomonadaceae</taxon>
        <taxon>Pelagomonas</taxon>
    </lineage>
</organism>
<dbReference type="PRINTS" id="PR00682">
    <property type="entry name" value="IPNSYNTHASE"/>
</dbReference>
<dbReference type="SUPFAM" id="SSF51197">
    <property type="entry name" value="Clavaminate synthase-like"/>
    <property type="match status" value="1"/>
</dbReference>
<dbReference type="EMBL" id="CAKKNE010000003">
    <property type="protein sequence ID" value="CAH0371634.1"/>
    <property type="molecule type" value="Genomic_DNA"/>
</dbReference>
<dbReference type="Gene3D" id="2.60.120.330">
    <property type="entry name" value="B-lactam Antibiotic, Isopenicillin N Synthase, Chain"/>
    <property type="match status" value="1"/>
</dbReference>
<dbReference type="InterPro" id="IPR050231">
    <property type="entry name" value="Iron_ascorbate_oxido_reductase"/>
</dbReference>
<dbReference type="Proteomes" id="UP000789595">
    <property type="component" value="Unassembled WGS sequence"/>
</dbReference>
<protein>
    <recommendedName>
        <fullName evidence="1">Fe2OG dioxygenase domain-containing protein</fullName>
    </recommendedName>
</protein>
<dbReference type="InterPro" id="IPR044861">
    <property type="entry name" value="IPNS-like_FE2OG_OXY"/>
</dbReference>
<sequence length="542" mass="59198">MRWLALLGAATASIRPERIPVLDLKQLNSPEQIEALGRACADPGFFHVVNHGVPRHVIDAFEAATRAFFALPTDVKRRVKRTATNSRGFADDEFTKRTRDYKEMYDFGHKPRADLPDDHAENHVMDGYNQVPELAGFREAVETYYACCAHVCEELLDAVALSLDIEPEAFRSLFEGGHTSYLRLNAYPATQNRHVQNDVDLDVIKAGEDDAETPLDELDGPRLGVNRHFDAGVITLLYQDPAVSSLQVNVNAHNDDAPPHWIDVSPVEDALTVNVGDMLQVLSNGKYRAPEHRVLASPPGVSRVSAPFFYNPAYDAEMRPLQTDAPRYSPFSWGYFRRRRFEGDFADEGKAEVQIADFLLPQFDAEFVRTGGQSIGLAATVAAGSSNVEPGFVPAQDVQLTWSNMTQLSDDCSRSRLDGGMHFTASVPAAEALCEGIGDQGFAFASLLIDNDWMPGANPAAATPRPTIKPTSKPTPAPTLPTCQSLCHAWASAAYSVTDTSPWCGTCTNNGVNCFTGGNSCQGPYDSGFCRLNMAGTVCSRD</sequence>
<name>A0A8J2WXN6_9STRA</name>
<gene>
    <name evidence="2" type="ORF">PECAL_3P15850</name>
</gene>
<dbReference type="Pfam" id="PF22778">
    <property type="entry name" value="VCPO_2nd"/>
    <property type="match status" value="1"/>
</dbReference>
<dbReference type="PANTHER" id="PTHR47990">
    <property type="entry name" value="2-OXOGLUTARATE (2OG) AND FE(II)-DEPENDENT OXYGENASE SUPERFAMILY PROTEIN-RELATED"/>
    <property type="match status" value="1"/>
</dbReference>
<feature type="domain" description="Fe2OG dioxygenase" evidence="1">
    <location>
        <begin position="177"/>
        <end position="312"/>
    </location>
</feature>
<dbReference type="Pfam" id="PF03171">
    <property type="entry name" value="2OG-FeII_Oxy"/>
    <property type="match status" value="1"/>
</dbReference>
<dbReference type="AlphaFoldDB" id="A0A8J2WXN6"/>
<evidence type="ECO:0000313" key="3">
    <source>
        <dbReference type="Proteomes" id="UP000789595"/>
    </source>
</evidence>
<reference evidence="2" key="1">
    <citation type="submission" date="2021-11" db="EMBL/GenBank/DDBJ databases">
        <authorList>
            <consortium name="Genoscope - CEA"/>
            <person name="William W."/>
        </authorList>
    </citation>
    <scope>NUCLEOTIDE SEQUENCE</scope>
</reference>
<keyword evidence="3" id="KW-1185">Reference proteome</keyword>
<dbReference type="PROSITE" id="PS51471">
    <property type="entry name" value="FE2OG_OXY"/>
    <property type="match status" value="1"/>
</dbReference>